<dbReference type="Pfam" id="PF03184">
    <property type="entry name" value="DDE_1"/>
    <property type="match status" value="1"/>
</dbReference>
<dbReference type="OrthoDB" id="4327074at2759"/>
<dbReference type="GO" id="GO:0005634">
    <property type="term" value="C:nucleus"/>
    <property type="evidence" value="ECO:0007669"/>
    <property type="project" value="TreeGrafter"/>
</dbReference>
<dbReference type="PANTHER" id="PTHR19303:SF74">
    <property type="entry name" value="POGO TRANSPOSABLE ELEMENT WITH KRAB DOMAIN"/>
    <property type="match status" value="1"/>
</dbReference>
<dbReference type="EMBL" id="BGPR01003835">
    <property type="protein sequence ID" value="GBM92970.1"/>
    <property type="molecule type" value="Genomic_DNA"/>
</dbReference>
<dbReference type="Proteomes" id="UP000499080">
    <property type="component" value="Unassembled WGS sequence"/>
</dbReference>
<accession>A0A4Y2JSG0</accession>
<dbReference type="InterPro" id="IPR004875">
    <property type="entry name" value="DDE_SF_endonuclease_dom"/>
</dbReference>
<evidence type="ECO:0000313" key="4">
    <source>
        <dbReference type="Proteomes" id="UP000499080"/>
    </source>
</evidence>
<evidence type="ECO:0000256" key="1">
    <source>
        <dbReference type="SAM" id="MobiDB-lite"/>
    </source>
</evidence>
<organism evidence="3 4">
    <name type="scientific">Araneus ventricosus</name>
    <name type="common">Orbweaver spider</name>
    <name type="synonym">Epeira ventricosa</name>
    <dbReference type="NCBI Taxonomy" id="182803"/>
    <lineage>
        <taxon>Eukaryota</taxon>
        <taxon>Metazoa</taxon>
        <taxon>Ecdysozoa</taxon>
        <taxon>Arthropoda</taxon>
        <taxon>Chelicerata</taxon>
        <taxon>Arachnida</taxon>
        <taxon>Araneae</taxon>
        <taxon>Araneomorphae</taxon>
        <taxon>Entelegynae</taxon>
        <taxon>Araneoidea</taxon>
        <taxon>Araneidae</taxon>
        <taxon>Araneus</taxon>
    </lineage>
</organism>
<feature type="compositionally biased region" description="Polar residues" evidence="1">
    <location>
        <begin position="237"/>
        <end position="246"/>
    </location>
</feature>
<protein>
    <recommendedName>
        <fullName evidence="2">DDE-1 domain-containing protein</fullName>
    </recommendedName>
</protein>
<reference evidence="3 4" key="1">
    <citation type="journal article" date="2019" name="Sci. Rep.">
        <title>Orb-weaving spider Araneus ventricosus genome elucidates the spidroin gene catalogue.</title>
        <authorList>
            <person name="Kono N."/>
            <person name="Nakamura H."/>
            <person name="Ohtoshi R."/>
            <person name="Moran D.A.P."/>
            <person name="Shinohara A."/>
            <person name="Yoshida Y."/>
            <person name="Fujiwara M."/>
            <person name="Mori M."/>
            <person name="Tomita M."/>
            <person name="Arakawa K."/>
        </authorList>
    </citation>
    <scope>NUCLEOTIDE SEQUENCE [LARGE SCALE GENOMIC DNA]</scope>
</reference>
<name>A0A4Y2JSG0_ARAVE</name>
<feature type="domain" description="DDE-1" evidence="2">
    <location>
        <begin position="36"/>
        <end position="133"/>
    </location>
</feature>
<sequence length="383" mass="43208">MSTTGVFVPPCIDPPRKRMNPLLYKDAPNGTLPLISDTGYMNSHLFIDWLKHFVKHTKPSAEDPVLLIADSHASHCSLPAVLFCQENYITFLTLPPHVCASHMLQQLDRCFFAPFKALYSSEAKKWLLQNPGKVITLYEVSGIFQKAYSATARFQLAEKAFRVTRIEPNNPDIISEDCYSPSLVTLALLDKDCRVAVAPEENEVSPSTSQIDVSIQSIVPLLRHEQRGARRKRQSQKSEIMTSSSFKNLLEENEEEKVELEEAKANRVFKKNKNGVKTRKRKALKAKKKLILNSIDNPVPSTSSTNNEGTICPGCEQTYDEDWNQCGLCKEWWHENVPVTKVAEYLYATSDKFSGCVLLPATSSKSTHLAFCSLCFVIYIFYS</sequence>
<dbReference type="InterPro" id="IPR050863">
    <property type="entry name" value="CenT-Element_Derived"/>
</dbReference>
<gene>
    <name evidence="3" type="ORF">AVEN_203926_1</name>
</gene>
<dbReference type="PANTHER" id="PTHR19303">
    <property type="entry name" value="TRANSPOSON"/>
    <property type="match status" value="1"/>
</dbReference>
<comment type="caution">
    <text evidence="3">The sequence shown here is derived from an EMBL/GenBank/DDBJ whole genome shotgun (WGS) entry which is preliminary data.</text>
</comment>
<feature type="region of interest" description="Disordered" evidence="1">
    <location>
        <begin position="226"/>
        <end position="246"/>
    </location>
</feature>
<evidence type="ECO:0000313" key="3">
    <source>
        <dbReference type="EMBL" id="GBM92970.1"/>
    </source>
</evidence>
<dbReference type="SUPFAM" id="SSF57903">
    <property type="entry name" value="FYVE/PHD zinc finger"/>
    <property type="match status" value="1"/>
</dbReference>
<dbReference type="AlphaFoldDB" id="A0A4Y2JSG0"/>
<evidence type="ECO:0000259" key="2">
    <source>
        <dbReference type="Pfam" id="PF03184"/>
    </source>
</evidence>
<proteinExistence type="predicted"/>
<keyword evidence="4" id="KW-1185">Reference proteome</keyword>
<dbReference type="GO" id="GO:0003677">
    <property type="term" value="F:DNA binding"/>
    <property type="evidence" value="ECO:0007669"/>
    <property type="project" value="TreeGrafter"/>
</dbReference>
<dbReference type="InterPro" id="IPR011011">
    <property type="entry name" value="Znf_FYVE_PHD"/>
</dbReference>